<gene>
    <name evidence="1" type="ORF">LCGC14_2382890</name>
</gene>
<dbReference type="EMBL" id="LAZR01035380">
    <property type="protein sequence ID" value="KKL27665.1"/>
    <property type="molecule type" value="Genomic_DNA"/>
</dbReference>
<proteinExistence type="predicted"/>
<name>A0A0F9C0F7_9ZZZZ</name>
<accession>A0A0F9C0F7</accession>
<organism evidence="1">
    <name type="scientific">marine sediment metagenome</name>
    <dbReference type="NCBI Taxonomy" id="412755"/>
    <lineage>
        <taxon>unclassified sequences</taxon>
        <taxon>metagenomes</taxon>
        <taxon>ecological metagenomes</taxon>
    </lineage>
</organism>
<dbReference type="AlphaFoldDB" id="A0A0F9C0F7"/>
<reference evidence="1" key="1">
    <citation type="journal article" date="2015" name="Nature">
        <title>Complex archaea that bridge the gap between prokaryotes and eukaryotes.</title>
        <authorList>
            <person name="Spang A."/>
            <person name="Saw J.H."/>
            <person name="Jorgensen S.L."/>
            <person name="Zaremba-Niedzwiedzka K."/>
            <person name="Martijn J."/>
            <person name="Lind A.E."/>
            <person name="van Eijk R."/>
            <person name="Schleper C."/>
            <person name="Guy L."/>
            <person name="Ettema T.J."/>
        </authorList>
    </citation>
    <scope>NUCLEOTIDE SEQUENCE</scope>
</reference>
<protein>
    <submittedName>
        <fullName evidence="1">Uncharacterized protein</fullName>
    </submittedName>
</protein>
<evidence type="ECO:0000313" key="1">
    <source>
        <dbReference type="EMBL" id="KKL27665.1"/>
    </source>
</evidence>
<sequence length="81" mass="8834">MVTKIIPKTDDDVVKEACRTFIDEIGDCSQLVVAKGLISLMGSYIEQAAKPGEEQSLLNKIVKIISAGIEKRDKQEKEGGL</sequence>
<comment type="caution">
    <text evidence="1">The sequence shown here is derived from an EMBL/GenBank/DDBJ whole genome shotgun (WGS) entry which is preliminary data.</text>
</comment>